<evidence type="ECO:0000259" key="5">
    <source>
        <dbReference type="Pfam" id="PF00728"/>
    </source>
</evidence>
<sequence length="492" mass="55483">MEALPPWPKGKKLVHLDLKGAPPRIDYLHKLIGIFAGLGADGLLVEYEDMFPYEGELKVLQATQHSPYSREEVLSIQEVAKSHGLEVIPLVQTFGHLEFVLKHKSLWGLREVPHCLGTLNPHREEGVRLVQEMLRQVVELHPGSTSVHIGADEVYLLGEGEESRRWLSTPGRTLQQLFLLHVTRVAKAVRETWPNLNVIMWDDMLRGMDHDTLKGSGLVGLVQPMLWDYNPTLDVENTVSLLERYCGAGLSELWAASAFKGSTNVHTCVTNTQRHVDNHLQWLQVAASLPKGINMLGIALTGWQRYDHLSVLCELLPLALPSLASCLQTLLHGHLNPEAQRRVKDSLGISSVDVETMERSSAGNSELFPGRRLAELVVELMEILQSEELRHFEDSTFVRGWFTPYHRQRKIVNPLIAQQLQNQAMSFLALVEERVELVRKEILSLYPASTAQEWEEQHVSPVVVPLQRILEDTRASLLEMVAQNISESMDGQ</sequence>
<proteinExistence type="inferred from homology"/>
<dbReference type="CDD" id="cd06565">
    <property type="entry name" value="GH20_GcnA-like"/>
    <property type="match status" value="1"/>
</dbReference>
<name>A0A6Q2XPZ3_ESOLU</name>
<dbReference type="RefSeq" id="XP_010890221.1">
    <property type="nucleotide sequence ID" value="XM_010891919.4"/>
</dbReference>
<dbReference type="EC" id="3.2.1.52" evidence="3"/>
<dbReference type="Pfam" id="PF00728">
    <property type="entry name" value="Glyco_hydro_20"/>
    <property type="match status" value="1"/>
</dbReference>
<dbReference type="InterPro" id="IPR015883">
    <property type="entry name" value="Glyco_hydro_20_cat"/>
</dbReference>
<dbReference type="GeneID" id="105023040"/>
<organism evidence="6 7">
    <name type="scientific">Esox lucius</name>
    <name type="common">Northern pike</name>
    <dbReference type="NCBI Taxonomy" id="8010"/>
    <lineage>
        <taxon>Eukaryota</taxon>
        <taxon>Metazoa</taxon>
        <taxon>Chordata</taxon>
        <taxon>Craniata</taxon>
        <taxon>Vertebrata</taxon>
        <taxon>Euteleostomi</taxon>
        <taxon>Actinopterygii</taxon>
        <taxon>Neopterygii</taxon>
        <taxon>Teleostei</taxon>
        <taxon>Protacanthopterygii</taxon>
        <taxon>Esociformes</taxon>
        <taxon>Esocidae</taxon>
        <taxon>Esox</taxon>
    </lineage>
</organism>
<evidence type="ECO:0000256" key="4">
    <source>
        <dbReference type="ARBA" id="ARBA00022801"/>
    </source>
</evidence>
<dbReference type="Proteomes" id="UP000265140">
    <property type="component" value="Chromosome 5"/>
</dbReference>
<dbReference type="RefSeq" id="XP_010890222.1">
    <property type="nucleotide sequence ID" value="XM_010891920.3"/>
</dbReference>
<keyword evidence="7" id="KW-1185">Reference proteome</keyword>
<protein>
    <recommendedName>
        <fullName evidence="3">beta-N-acetylhexosaminidase</fullName>
        <ecNumber evidence="3">3.2.1.52</ecNumber>
    </recommendedName>
</protein>
<evidence type="ECO:0000256" key="2">
    <source>
        <dbReference type="ARBA" id="ARBA00006285"/>
    </source>
</evidence>
<dbReference type="GeneTree" id="ENSGT00390000014852"/>
<reference evidence="7" key="1">
    <citation type="journal article" date="2014" name="PLoS ONE">
        <title>The genome and linkage map of the northern pike (Esox lucius): conserved synteny revealed between the salmonid sister group and the Neoteleostei.</title>
        <authorList>
            <person name="Rondeau E.B."/>
            <person name="Minkley D.R."/>
            <person name="Leong J.S."/>
            <person name="Messmer A.M."/>
            <person name="Jantzen J.R."/>
            <person name="von Schalburg K.R."/>
            <person name="Lemon C."/>
            <person name="Bird N.H."/>
            <person name="Koop B.F."/>
        </authorList>
    </citation>
    <scope>NUCLEOTIDE SEQUENCE</scope>
</reference>
<dbReference type="InterPro" id="IPR017853">
    <property type="entry name" value="GH"/>
</dbReference>
<accession>A0A6Q2XPZ3</accession>
<evidence type="ECO:0000313" key="6">
    <source>
        <dbReference type="Ensembl" id="ENSELUP00000055232.1"/>
    </source>
</evidence>
<evidence type="ECO:0000256" key="1">
    <source>
        <dbReference type="ARBA" id="ARBA00001231"/>
    </source>
</evidence>
<keyword evidence="4" id="KW-0378">Hydrolase</keyword>
<dbReference type="InParanoid" id="A0A6Q2XPZ3"/>
<dbReference type="GO" id="GO:0004563">
    <property type="term" value="F:beta-N-acetylhexosaminidase activity"/>
    <property type="evidence" value="ECO:0007669"/>
    <property type="project" value="UniProtKB-EC"/>
</dbReference>
<dbReference type="Ensembl" id="ENSELUT00000045528.2">
    <property type="protein sequence ID" value="ENSELUP00000055232.1"/>
    <property type="gene ID" value="ENSELUG00000034259.2"/>
</dbReference>
<dbReference type="AlphaFoldDB" id="A0A6Q2XPZ3"/>
<reference evidence="6" key="3">
    <citation type="submission" date="2025-08" db="UniProtKB">
        <authorList>
            <consortium name="Ensembl"/>
        </authorList>
    </citation>
    <scope>IDENTIFICATION</scope>
</reference>
<dbReference type="Gene3D" id="3.20.20.80">
    <property type="entry name" value="Glycosidases"/>
    <property type="match status" value="1"/>
</dbReference>
<dbReference type="CTD" id="284004"/>
<dbReference type="PANTHER" id="PTHR21040:SF6">
    <property type="entry name" value="HEXOSAMINIDASE D"/>
    <property type="match status" value="1"/>
</dbReference>
<dbReference type="KEGG" id="els:105023040"/>
<dbReference type="PANTHER" id="PTHR21040">
    <property type="entry name" value="BCDNA.GH04120"/>
    <property type="match status" value="1"/>
</dbReference>
<dbReference type="InterPro" id="IPR038901">
    <property type="entry name" value="HEXDC-like"/>
</dbReference>
<dbReference type="SUPFAM" id="SSF51445">
    <property type="entry name" value="(Trans)glycosidases"/>
    <property type="match status" value="1"/>
</dbReference>
<dbReference type="OrthoDB" id="10023921at2759"/>
<evidence type="ECO:0000313" key="7">
    <source>
        <dbReference type="Proteomes" id="UP000265140"/>
    </source>
</evidence>
<evidence type="ECO:0000256" key="3">
    <source>
        <dbReference type="ARBA" id="ARBA00012663"/>
    </source>
</evidence>
<comment type="catalytic activity">
    <reaction evidence="1">
        <text>Hydrolysis of terminal non-reducing N-acetyl-D-hexosamine residues in N-acetyl-beta-D-hexosaminides.</text>
        <dbReference type="EC" id="3.2.1.52"/>
    </reaction>
</comment>
<reference evidence="6" key="2">
    <citation type="submission" date="2020-02" db="EMBL/GenBank/DDBJ databases">
        <title>Esox lucius (northern pike) genome, fEsoLuc1, primary haplotype.</title>
        <authorList>
            <person name="Myers G."/>
            <person name="Karagic N."/>
            <person name="Meyer A."/>
            <person name="Pippel M."/>
            <person name="Reichard M."/>
            <person name="Winkler S."/>
            <person name="Tracey A."/>
            <person name="Sims Y."/>
            <person name="Howe K."/>
            <person name="Rhie A."/>
            <person name="Formenti G."/>
            <person name="Durbin R."/>
            <person name="Fedrigo O."/>
            <person name="Jarvis E.D."/>
        </authorList>
    </citation>
    <scope>NUCLEOTIDE SEQUENCE [LARGE SCALE GENOMIC DNA]</scope>
</reference>
<feature type="domain" description="Glycoside hydrolase family 20 catalytic" evidence="5">
    <location>
        <begin position="64"/>
        <end position="209"/>
    </location>
</feature>
<dbReference type="Bgee" id="ENSELUG00000034259">
    <property type="expression patterns" value="Expressed in digestive tract and 15 other cell types or tissues"/>
</dbReference>
<dbReference type="GO" id="GO:0005975">
    <property type="term" value="P:carbohydrate metabolic process"/>
    <property type="evidence" value="ECO:0007669"/>
    <property type="project" value="InterPro"/>
</dbReference>
<dbReference type="OMA" id="VCSYPGH"/>
<comment type="similarity">
    <text evidence="2">Belongs to the glycosyl hydrolase 20 family.</text>
</comment>
<reference evidence="6" key="4">
    <citation type="submission" date="2025-09" db="UniProtKB">
        <authorList>
            <consortium name="Ensembl"/>
        </authorList>
    </citation>
    <scope>IDENTIFICATION</scope>
</reference>